<proteinExistence type="predicted"/>
<keyword evidence="6" id="KW-0342">GTP-binding</keyword>
<dbReference type="InterPro" id="IPR011779">
    <property type="entry name" value="SO4_adenylTrfase_lsu"/>
</dbReference>
<dbReference type="InterPro" id="IPR044138">
    <property type="entry name" value="CysN_II"/>
</dbReference>
<keyword evidence="5" id="KW-0067">ATP-binding</keyword>
<evidence type="ECO:0000256" key="2">
    <source>
        <dbReference type="ARBA" id="ARBA00022679"/>
    </source>
</evidence>
<dbReference type="GO" id="GO:0016779">
    <property type="term" value="F:nucleotidyltransferase activity"/>
    <property type="evidence" value="ECO:0007669"/>
    <property type="project" value="UniProtKB-KW"/>
</dbReference>
<evidence type="ECO:0000256" key="4">
    <source>
        <dbReference type="ARBA" id="ARBA00022741"/>
    </source>
</evidence>
<comment type="caution">
    <text evidence="8">The sequence shown here is derived from an EMBL/GenBank/DDBJ whole genome shotgun (WGS) entry which is preliminary data.</text>
</comment>
<dbReference type="PROSITE" id="PS00301">
    <property type="entry name" value="G_TR_1"/>
    <property type="match status" value="1"/>
</dbReference>
<dbReference type="InterPro" id="IPR009000">
    <property type="entry name" value="Transl_B-barrel_sf"/>
</dbReference>
<dbReference type="PRINTS" id="PR00315">
    <property type="entry name" value="ELONGATNFCT"/>
</dbReference>
<evidence type="ECO:0000256" key="6">
    <source>
        <dbReference type="ARBA" id="ARBA00023134"/>
    </source>
</evidence>
<dbReference type="CDD" id="cd04166">
    <property type="entry name" value="CysN_ATPS"/>
    <property type="match status" value="1"/>
</dbReference>
<evidence type="ECO:0000313" key="9">
    <source>
        <dbReference type="Proteomes" id="UP001595556"/>
    </source>
</evidence>
<dbReference type="EMBL" id="JBHRTI010000004">
    <property type="protein sequence ID" value="MFC3148066.1"/>
    <property type="molecule type" value="Genomic_DNA"/>
</dbReference>
<dbReference type="SUPFAM" id="SSF50465">
    <property type="entry name" value="EF-Tu/eEF-1alpha/eIF2-gamma C-terminal domain"/>
    <property type="match status" value="1"/>
</dbReference>
<dbReference type="Gene3D" id="3.40.50.300">
    <property type="entry name" value="P-loop containing nucleotide triphosphate hydrolases"/>
    <property type="match status" value="1"/>
</dbReference>
<gene>
    <name evidence="8" type="ORF">ACFOEN_10470</name>
</gene>
<dbReference type="InterPro" id="IPR054696">
    <property type="entry name" value="GTP-eEF1A_C"/>
</dbReference>
<accession>A0ABV7H6A3</accession>
<organism evidence="8 9">
    <name type="scientific">Piscinibacterium candidicorallinum</name>
    <dbReference type="NCBI Taxonomy" id="1793872"/>
    <lineage>
        <taxon>Bacteria</taxon>
        <taxon>Pseudomonadati</taxon>
        <taxon>Pseudomonadota</taxon>
        <taxon>Betaproteobacteria</taxon>
        <taxon>Burkholderiales</taxon>
        <taxon>Piscinibacterium</taxon>
    </lineage>
</organism>
<dbReference type="PANTHER" id="PTHR23115">
    <property type="entry name" value="TRANSLATION FACTOR"/>
    <property type="match status" value="1"/>
</dbReference>
<evidence type="ECO:0000256" key="5">
    <source>
        <dbReference type="ARBA" id="ARBA00022840"/>
    </source>
</evidence>
<keyword evidence="3 8" id="KW-0548">Nucleotidyltransferase</keyword>
<evidence type="ECO:0000259" key="7">
    <source>
        <dbReference type="PROSITE" id="PS51722"/>
    </source>
</evidence>
<dbReference type="InterPro" id="IPR009001">
    <property type="entry name" value="Transl_elong_EF1A/Init_IF2_C"/>
</dbReference>
<dbReference type="Gene3D" id="2.40.30.10">
    <property type="entry name" value="Translation factors"/>
    <property type="match status" value="2"/>
</dbReference>
<keyword evidence="9" id="KW-1185">Reference proteome</keyword>
<dbReference type="CDD" id="cd03695">
    <property type="entry name" value="CysN_NodQ_II"/>
    <property type="match status" value="1"/>
</dbReference>
<dbReference type="Pfam" id="PF22594">
    <property type="entry name" value="GTP-eEF1A_C"/>
    <property type="match status" value="1"/>
</dbReference>
<reference evidence="9" key="1">
    <citation type="journal article" date="2019" name="Int. J. Syst. Evol. Microbiol.">
        <title>The Global Catalogue of Microorganisms (GCM) 10K type strain sequencing project: providing services to taxonomists for standard genome sequencing and annotation.</title>
        <authorList>
            <consortium name="The Broad Institute Genomics Platform"/>
            <consortium name="The Broad Institute Genome Sequencing Center for Infectious Disease"/>
            <person name="Wu L."/>
            <person name="Ma J."/>
        </authorList>
    </citation>
    <scope>NUCLEOTIDE SEQUENCE [LARGE SCALE GENOMIC DNA]</scope>
    <source>
        <strain evidence="9">KCTC 52168</strain>
    </source>
</reference>
<dbReference type="CDD" id="cd04095">
    <property type="entry name" value="CysN_NoDQ_III"/>
    <property type="match status" value="1"/>
</dbReference>
<dbReference type="InterPro" id="IPR044139">
    <property type="entry name" value="CysN_NoDQ_III"/>
</dbReference>
<keyword evidence="4" id="KW-0547">Nucleotide-binding</keyword>
<dbReference type="Pfam" id="PF00009">
    <property type="entry name" value="GTP_EFTU"/>
    <property type="match status" value="1"/>
</dbReference>
<dbReference type="InterPro" id="IPR050100">
    <property type="entry name" value="TRAFAC_GTPase_members"/>
</dbReference>
<dbReference type="Proteomes" id="UP001595556">
    <property type="component" value="Unassembled WGS sequence"/>
</dbReference>
<dbReference type="RefSeq" id="WP_377304273.1">
    <property type="nucleotide sequence ID" value="NZ_CP180191.1"/>
</dbReference>
<dbReference type="EC" id="2.7.7.4" evidence="1"/>
<dbReference type="InterPro" id="IPR000795">
    <property type="entry name" value="T_Tr_GTP-bd_dom"/>
</dbReference>
<evidence type="ECO:0000313" key="8">
    <source>
        <dbReference type="EMBL" id="MFC3148066.1"/>
    </source>
</evidence>
<dbReference type="NCBIfam" id="TIGR02034">
    <property type="entry name" value="CysN"/>
    <property type="match status" value="1"/>
</dbReference>
<evidence type="ECO:0000256" key="1">
    <source>
        <dbReference type="ARBA" id="ARBA00012391"/>
    </source>
</evidence>
<dbReference type="SUPFAM" id="SSF52540">
    <property type="entry name" value="P-loop containing nucleoside triphosphate hydrolases"/>
    <property type="match status" value="1"/>
</dbReference>
<dbReference type="InterPro" id="IPR031157">
    <property type="entry name" value="G_TR_CS"/>
</dbReference>
<keyword evidence="2" id="KW-0808">Transferase</keyword>
<name>A0ABV7H6A3_9BURK</name>
<dbReference type="PROSITE" id="PS51722">
    <property type="entry name" value="G_TR_2"/>
    <property type="match status" value="1"/>
</dbReference>
<dbReference type="InterPro" id="IPR027417">
    <property type="entry name" value="P-loop_NTPase"/>
</dbReference>
<protein>
    <recommendedName>
        <fullName evidence="1">sulfate adenylyltransferase</fullName>
        <ecNumber evidence="1">2.7.7.4</ecNumber>
    </recommendedName>
</protein>
<feature type="domain" description="Tr-type G" evidence="7">
    <location>
        <begin position="14"/>
        <end position="232"/>
    </location>
</feature>
<sequence length="431" mass="46167">MNAIAEPINTLEDRGVLRFITCGSVDDGKSTLIGRLLYDARAVLSDQLLAVTNSRHKRTEGEEIDLSLLTDGLEAEREQGITIDVAYRYFASPVRKFIIADCPGHVQYTRNMVTGASTADAAVLLIDATRVKDGALLEQTRRHAALVNLLGVRHLIAVVNKIDLLDYSEAVFNQIKAAFEALAEQLGAVPAAVIPVSALRGDNVVVPSRNTPWYEGPVLLEVLETLPAGEAAQDARLRFPVQWVNRVGGSRVDDFRGLAGTVAAGRVRVGDAVRIEPAGVSAVVDRIITFDGELQEAQAGMAVTLVLDRDVDASRGDMLVAAADPASGAKNLSAELCWLDSTPLNPARRYLIKHGTRTMQAKILALESRLDLQGLVHQPADGLGLNDIGRVRLAVQQPLVADAYAAHRATGRFVLIDAATNQTAAAGLIEA</sequence>
<evidence type="ECO:0000256" key="3">
    <source>
        <dbReference type="ARBA" id="ARBA00022695"/>
    </source>
</evidence>
<dbReference type="InterPro" id="IPR041757">
    <property type="entry name" value="CysN_GTP-bd"/>
</dbReference>
<dbReference type="SUPFAM" id="SSF50447">
    <property type="entry name" value="Translation proteins"/>
    <property type="match status" value="1"/>
</dbReference>